<dbReference type="EMBL" id="MT143702">
    <property type="protein sequence ID" value="QJB00848.1"/>
    <property type="molecule type" value="Genomic_DNA"/>
</dbReference>
<proteinExistence type="predicted"/>
<dbReference type="AlphaFoldDB" id="A0A6M3MB71"/>
<accession>A0A6M3MB71</accession>
<gene>
    <name evidence="2" type="ORF">MM171A00157_0017</name>
    <name evidence="3" type="ORF">MM171B00143_0052</name>
</gene>
<evidence type="ECO:0000313" key="3">
    <source>
        <dbReference type="EMBL" id="QJB05081.1"/>
    </source>
</evidence>
<dbReference type="EMBL" id="MT143894">
    <property type="protein sequence ID" value="QJB05081.1"/>
    <property type="molecule type" value="Genomic_DNA"/>
</dbReference>
<dbReference type="InterPro" id="IPR057087">
    <property type="entry name" value="Gp12-like"/>
</dbReference>
<evidence type="ECO:0000313" key="2">
    <source>
        <dbReference type="EMBL" id="QJB00848.1"/>
    </source>
</evidence>
<organism evidence="3">
    <name type="scientific">viral metagenome</name>
    <dbReference type="NCBI Taxonomy" id="1070528"/>
    <lineage>
        <taxon>unclassified sequences</taxon>
        <taxon>metagenomes</taxon>
        <taxon>organismal metagenomes</taxon>
    </lineage>
</organism>
<protein>
    <recommendedName>
        <fullName evidence="1">Phage neck terminator protein gp12-like domain-containing protein</fullName>
    </recommendedName>
</protein>
<reference evidence="3" key="1">
    <citation type="submission" date="2020-03" db="EMBL/GenBank/DDBJ databases">
        <title>The deep terrestrial virosphere.</title>
        <authorList>
            <person name="Holmfeldt K."/>
            <person name="Nilsson E."/>
            <person name="Simone D."/>
            <person name="Lopez-Fernandez M."/>
            <person name="Wu X."/>
            <person name="de Brujin I."/>
            <person name="Lundin D."/>
            <person name="Andersson A."/>
            <person name="Bertilsson S."/>
            <person name="Dopson M."/>
        </authorList>
    </citation>
    <scope>NUCLEOTIDE SEQUENCE</scope>
    <source>
        <strain evidence="2">MM171A00157</strain>
        <strain evidence="3">MM171B00143</strain>
    </source>
</reference>
<dbReference type="NCBIfam" id="NF047498">
    <property type="entry name" value="LIC_12616_fam"/>
    <property type="match status" value="1"/>
</dbReference>
<dbReference type="Pfam" id="PF23961">
    <property type="entry name" value="Phage_tail_terminator_9"/>
    <property type="match status" value="1"/>
</dbReference>
<evidence type="ECO:0000259" key="1">
    <source>
        <dbReference type="Pfam" id="PF23961"/>
    </source>
</evidence>
<sequence>METIEELHPVFQQLVQLATGVETVILANQGKSAPSGLYATYLPVPVRAYGHVRRERADVPATEPFDPELGDWTDFDEKALTSMQFILSVNILNEGAATAAMKLHNANFRSPVSQFLYAHKIAWRYVGDTRNLTGLMQAGVQPRYQSDIHLFIEASVSYTVLRAAGFSVEIRDERGNLLNGA</sequence>
<name>A0A6M3MB71_9ZZZZ</name>
<feature type="domain" description="Phage neck terminator protein gp12-like" evidence="1">
    <location>
        <begin position="12"/>
        <end position="163"/>
    </location>
</feature>